<keyword evidence="2" id="KW-1185">Reference proteome</keyword>
<dbReference type="SUPFAM" id="SSF48239">
    <property type="entry name" value="Terpenoid cyclases/Protein prenyltransferases"/>
    <property type="match status" value="1"/>
</dbReference>
<keyword evidence="1" id="KW-0456">Lyase</keyword>
<dbReference type="GO" id="GO:0016829">
    <property type="term" value="F:lyase activity"/>
    <property type="evidence" value="ECO:0007669"/>
    <property type="project" value="UniProtKB-KW"/>
</dbReference>
<evidence type="ECO:0000313" key="2">
    <source>
        <dbReference type="Proteomes" id="UP001523369"/>
    </source>
</evidence>
<gene>
    <name evidence="1" type="ORF">M1L60_14305</name>
</gene>
<dbReference type="InterPro" id="IPR008930">
    <property type="entry name" value="Terpenoid_cyclase/PrenylTrfase"/>
</dbReference>
<sequence>MTSAPARYVHLDGETAELTNRLIALATRGLPAMYRAESDEFAFTRVFTPGNAGFSAHLSGKSLRYAAIVALGVGWLPSAEQPALLGGHDLDSFVARLVEQQSTSTNLGDIALVVWAAAQTSHRLLPDALLRLSEFDRRTAPEYVVEAAWVVSALATARGQADVEEHLAQARKRLLDSVRPGSPVFPHVTGPGLVKPYREHVACFADQVYPIQALARLHHSGADKEALDAARTTAEQICRLQGPDGQWWWFYDARTGDVVEGYPVYTVHQHAMGPMALLDLAEAGGGDYAEPIRKGLRWLLGPAELGPGGEPMLLDEPGLTVRKVFRGDPRKIVRAAHTLTTKVRPGLKLPLVDRVYKPADLDRECRPYEFGWLYFAWLASLNAPAKQATAESAGR</sequence>
<accession>A0ABT1DPT8</accession>
<dbReference type="RefSeq" id="WP_253237886.1">
    <property type="nucleotide sequence ID" value="NZ_JAMYJR010000013.1"/>
</dbReference>
<dbReference type="Proteomes" id="UP001523369">
    <property type="component" value="Unassembled WGS sequence"/>
</dbReference>
<proteinExistence type="predicted"/>
<reference evidence="1 2" key="1">
    <citation type="submission" date="2022-06" db="EMBL/GenBank/DDBJ databases">
        <title>New Species of the Genus Actinoplanes, ActinopZanes ferrugineus.</title>
        <authorList>
            <person name="Ding P."/>
        </authorList>
    </citation>
    <scope>NUCLEOTIDE SEQUENCE [LARGE SCALE GENOMIC DNA]</scope>
    <source>
        <strain evidence="1 2">TRM88003</strain>
    </source>
</reference>
<evidence type="ECO:0000313" key="1">
    <source>
        <dbReference type="EMBL" id="MCO8271766.1"/>
    </source>
</evidence>
<organism evidence="1 2">
    <name type="scientific">Paractinoplanes aksuensis</name>
    <dbReference type="NCBI Taxonomy" id="2939490"/>
    <lineage>
        <taxon>Bacteria</taxon>
        <taxon>Bacillati</taxon>
        <taxon>Actinomycetota</taxon>
        <taxon>Actinomycetes</taxon>
        <taxon>Micromonosporales</taxon>
        <taxon>Micromonosporaceae</taxon>
        <taxon>Paractinoplanes</taxon>
    </lineage>
</organism>
<comment type="caution">
    <text evidence="1">The sequence shown here is derived from an EMBL/GenBank/DDBJ whole genome shotgun (WGS) entry which is preliminary data.</text>
</comment>
<protein>
    <submittedName>
        <fullName evidence="1">Pectate lyase</fullName>
    </submittedName>
</protein>
<dbReference type="EMBL" id="JAMYJR010000013">
    <property type="protein sequence ID" value="MCO8271766.1"/>
    <property type="molecule type" value="Genomic_DNA"/>
</dbReference>
<name>A0ABT1DPT8_9ACTN</name>
<dbReference type="Gene3D" id="1.50.10.20">
    <property type="match status" value="1"/>
</dbReference>